<dbReference type="InterPro" id="IPR046482">
    <property type="entry name" value="DUF6575"/>
</dbReference>
<proteinExistence type="predicted"/>
<reference evidence="2 3" key="1">
    <citation type="submission" date="2015-02" db="EMBL/GenBank/DDBJ databases">
        <title>Single-cell genomics of uncultivated deep-branching MTB reveals a conserved set of magnetosome genes.</title>
        <authorList>
            <person name="Kolinko S."/>
            <person name="Richter M."/>
            <person name="Glockner F.O."/>
            <person name="Brachmann A."/>
            <person name="Schuler D."/>
        </authorList>
    </citation>
    <scope>NUCLEOTIDE SEQUENCE [LARGE SCALE GENOMIC DNA]</scope>
    <source>
        <strain evidence="2">TM-1</strain>
    </source>
</reference>
<sequence>MSLSIRYIESLLFYDIPQVFVGEDQAGCLYMCYPLSDEADGWRYFCTPVSRKNIDDFRFGKTSLRDIFLESRTKDYYTCNIMDFSQNFIPMELYTKDITEDILPGKDCVLNDFDTSSNELVTEAKKEKNCLNKVSDINT</sequence>
<name>A0A0F3GW76_9BACT</name>
<comment type="caution">
    <text evidence="2">The sequence shown here is derived from an EMBL/GenBank/DDBJ whole genome shotgun (WGS) entry which is preliminary data.</text>
</comment>
<evidence type="ECO:0000259" key="1">
    <source>
        <dbReference type="Pfam" id="PF20215"/>
    </source>
</evidence>
<accession>A0A0F3GW76</accession>
<evidence type="ECO:0000313" key="2">
    <source>
        <dbReference type="EMBL" id="KJU84908.1"/>
    </source>
</evidence>
<dbReference type="AlphaFoldDB" id="A0A0F3GW76"/>
<gene>
    <name evidence="2" type="ORF">MBAV_002899</name>
</gene>
<dbReference type="EMBL" id="LACI01001237">
    <property type="protein sequence ID" value="KJU84908.1"/>
    <property type="molecule type" value="Genomic_DNA"/>
</dbReference>
<keyword evidence="3" id="KW-1185">Reference proteome</keyword>
<protein>
    <recommendedName>
        <fullName evidence="1">DUF6575 domain-containing protein</fullName>
    </recommendedName>
</protein>
<organism evidence="2 3">
    <name type="scientific">Candidatus Magnetobacterium bavaricum</name>
    <dbReference type="NCBI Taxonomy" id="29290"/>
    <lineage>
        <taxon>Bacteria</taxon>
        <taxon>Pseudomonadati</taxon>
        <taxon>Nitrospirota</taxon>
        <taxon>Thermodesulfovibrionia</taxon>
        <taxon>Thermodesulfovibrionales</taxon>
        <taxon>Candidatus Magnetobacteriaceae</taxon>
        <taxon>Candidatus Magnetobacterium</taxon>
    </lineage>
</organism>
<dbReference type="Proteomes" id="UP000033423">
    <property type="component" value="Unassembled WGS sequence"/>
</dbReference>
<feature type="domain" description="DUF6575" evidence="1">
    <location>
        <begin position="8"/>
        <end position="124"/>
    </location>
</feature>
<dbReference type="Pfam" id="PF20215">
    <property type="entry name" value="DUF6575"/>
    <property type="match status" value="1"/>
</dbReference>
<evidence type="ECO:0000313" key="3">
    <source>
        <dbReference type="Proteomes" id="UP000033423"/>
    </source>
</evidence>